<feature type="binding site" evidence="3">
    <location>
        <position position="72"/>
    </location>
    <ligand>
        <name>substrate</name>
    </ligand>
</feature>
<evidence type="ECO:0000256" key="1">
    <source>
        <dbReference type="ARBA" id="ARBA00007274"/>
    </source>
</evidence>
<dbReference type="InterPro" id="IPR020019">
    <property type="entry name" value="AcTrfase_PglD-like"/>
</dbReference>
<dbReference type="InterPro" id="IPR011004">
    <property type="entry name" value="Trimer_LpxA-like_sf"/>
</dbReference>
<dbReference type="Pfam" id="PF00132">
    <property type="entry name" value="Hexapep"/>
    <property type="match status" value="1"/>
</dbReference>
<protein>
    <submittedName>
        <fullName evidence="5">Acetyltransferase</fullName>
    </submittedName>
</protein>
<comment type="caution">
    <text evidence="5">The sequence shown here is derived from an EMBL/GenBank/DDBJ whole genome shotgun (WGS) entry which is preliminary data.</text>
</comment>
<dbReference type="Gene3D" id="3.40.50.20">
    <property type="match status" value="1"/>
</dbReference>
<feature type="domain" description="PglD N-terminal" evidence="4">
    <location>
        <begin position="4"/>
        <end position="84"/>
    </location>
</feature>
<dbReference type="EMBL" id="JAEHJZ010000023">
    <property type="protein sequence ID" value="MBJ7881020.1"/>
    <property type="molecule type" value="Genomic_DNA"/>
</dbReference>
<dbReference type="PANTHER" id="PTHR43300">
    <property type="entry name" value="ACETYLTRANSFERASE"/>
    <property type="match status" value="1"/>
</dbReference>
<dbReference type="InterPro" id="IPR050179">
    <property type="entry name" value="Trans_hexapeptide_repeat"/>
</dbReference>
<dbReference type="InterPro" id="IPR001451">
    <property type="entry name" value="Hexapep"/>
</dbReference>
<proteinExistence type="inferred from homology"/>
<dbReference type="Gene3D" id="2.160.10.10">
    <property type="entry name" value="Hexapeptide repeat proteins"/>
    <property type="match status" value="1"/>
</dbReference>
<dbReference type="RefSeq" id="WP_199599113.1">
    <property type="nucleotide sequence ID" value="NZ_JAEHJZ010000023.1"/>
</dbReference>
<name>A0A934KXA9_9FLAO</name>
<feature type="binding site" evidence="3">
    <location>
        <begin position="11"/>
        <end position="13"/>
    </location>
    <ligand>
        <name>substrate</name>
    </ligand>
</feature>
<accession>A0A934KXA9</accession>
<reference evidence="5 6" key="1">
    <citation type="submission" date="2020-09" db="EMBL/GenBank/DDBJ databases">
        <title>Draft genome of Gelidibacter salicanalis PAMC21136.</title>
        <authorList>
            <person name="Park H."/>
        </authorList>
    </citation>
    <scope>NUCLEOTIDE SEQUENCE [LARGE SCALE GENOMIC DNA]</scope>
    <source>
        <strain evidence="5 6">PAMC21136</strain>
    </source>
</reference>
<evidence type="ECO:0000256" key="2">
    <source>
        <dbReference type="PIRSR" id="PIRSR620019-1"/>
    </source>
</evidence>
<keyword evidence="6" id="KW-1185">Reference proteome</keyword>
<dbReference type="Pfam" id="PF17836">
    <property type="entry name" value="PglD_N"/>
    <property type="match status" value="1"/>
</dbReference>
<organism evidence="5 6">
    <name type="scientific">Gelidibacter salicanalis</name>
    <dbReference type="NCBI Taxonomy" id="291193"/>
    <lineage>
        <taxon>Bacteria</taxon>
        <taxon>Pseudomonadati</taxon>
        <taxon>Bacteroidota</taxon>
        <taxon>Flavobacteriia</taxon>
        <taxon>Flavobacteriales</taxon>
        <taxon>Flavobacteriaceae</taxon>
        <taxon>Gelidibacter</taxon>
    </lineage>
</organism>
<dbReference type="CDD" id="cd03360">
    <property type="entry name" value="LbH_AT_putative"/>
    <property type="match status" value="1"/>
</dbReference>
<evidence type="ECO:0000259" key="4">
    <source>
        <dbReference type="Pfam" id="PF17836"/>
    </source>
</evidence>
<evidence type="ECO:0000313" key="5">
    <source>
        <dbReference type="EMBL" id="MBJ7881020.1"/>
    </source>
</evidence>
<dbReference type="SUPFAM" id="SSF51161">
    <property type="entry name" value="Trimeric LpxA-like enzymes"/>
    <property type="match status" value="1"/>
</dbReference>
<evidence type="ECO:0000256" key="3">
    <source>
        <dbReference type="PIRSR" id="PIRSR620019-2"/>
    </source>
</evidence>
<evidence type="ECO:0000313" key="6">
    <source>
        <dbReference type="Proteomes" id="UP000662373"/>
    </source>
</evidence>
<dbReference type="NCBIfam" id="TIGR03570">
    <property type="entry name" value="NeuD_NnaD"/>
    <property type="match status" value="1"/>
</dbReference>
<comment type="similarity">
    <text evidence="1">Belongs to the transferase hexapeptide repeat family.</text>
</comment>
<sequence>MKRKIVIIGASGHGGMLLDCIEKEAKYSVLGFLDSYKEKDSYYSGLQILGNEQDIPKLIEEHDLYGVIVAIGNNWTRKKMVDKLIEITPDLNFVSTIHPSAVISRNVQIGKGTVIMPSAIVNSNSKIGDFCILNTNSSLGHDGTMEDYSSISSGVCTGGNLMLGGFSAISLGANVIENINIGTHSVVGAGAMVVKDVEEKTVVYGAPARFIRHRDMEDPYLKGDRCPPQLNGQLNIKRLP</sequence>
<dbReference type="PANTHER" id="PTHR43300:SF7">
    <property type="entry name" value="UDP-N-ACETYLBACILLOSAMINE N-ACETYLTRANSFERASE"/>
    <property type="match status" value="1"/>
</dbReference>
<dbReference type="AlphaFoldDB" id="A0A934KXA9"/>
<feature type="site" description="Increases basicity of active site His" evidence="2">
    <location>
        <position position="142"/>
    </location>
</feature>
<feature type="active site" description="Proton acceptor" evidence="2">
    <location>
        <position position="141"/>
    </location>
</feature>
<dbReference type="Proteomes" id="UP000662373">
    <property type="component" value="Unassembled WGS sequence"/>
</dbReference>
<gene>
    <name evidence="5" type="ORF">JEM65_10235</name>
</gene>
<dbReference type="InterPro" id="IPR041561">
    <property type="entry name" value="PglD_N"/>
</dbReference>